<dbReference type="InterPro" id="IPR002130">
    <property type="entry name" value="Cyclophilin-type_PPIase_dom"/>
</dbReference>
<dbReference type="InterPro" id="IPR044666">
    <property type="entry name" value="Cyclophilin_A-like"/>
</dbReference>
<comment type="function">
    <text evidence="1 5">PPIases accelerate the folding of proteins. It catalyzes the cis-trans isomerization of proline imidic peptide bonds in oligopeptides.</text>
</comment>
<dbReference type="PROSITE" id="PS50072">
    <property type="entry name" value="CSA_PPIASE_2"/>
    <property type="match status" value="1"/>
</dbReference>
<evidence type="ECO:0000313" key="7">
    <source>
        <dbReference type="EMBL" id="OGY94712.1"/>
    </source>
</evidence>
<feature type="domain" description="PPIase cyclophilin-type" evidence="6">
    <location>
        <begin position="1"/>
        <end position="148"/>
    </location>
</feature>
<dbReference type="AlphaFoldDB" id="A0A1G2BZY2"/>
<dbReference type="Proteomes" id="UP000177626">
    <property type="component" value="Unassembled WGS sequence"/>
</dbReference>
<dbReference type="PIRSF" id="PIRSF001467">
    <property type="entry name" value="Peptidylpro_ismrse"/>
    <property type="match status" value="1"/>
</dbReference>
<dbReference type="PANTHER" id="PTHR45625:SF4">
    <property type="entry name" value="PEPTIDYLPROLYL ISOMERASE DOMAIN AND WD REPEAT-CONTAINING PROTEIN 1"/>
    <property type="match status" value="1"/>
</dbReference>
<keyword evidence="3 5" id="KW-0697">Rotamase</keyword>
<evidence type="ECO:0000256" key="2">
    <source>
        <dbReference type="ARBA" id="ARBA00007365"/>
    </source>
</evidence>
<accession>A0A1G2BZY2</accession>
<evidence type="ECO:0000259" key="6">
    <source>
        <dbReference type="PROSITE" id="PS50072"/>
    </source>
</evidence>
<evidence type="ECO:0000313" key="8">
    <source>
        <dbReference type="Proteomes" id="UP000177626"/>
    </source>
</evidence>
<dbReference type="InterPro" id="IPR029000">
    <property type="entry name" value="Cyclophilin-like_dom_sf"/>
</dbReference>
<dbReference type="PRINTS" id="PR00153">
    <property type="entry name" value="CSAPPISMRASE"/>
</dbReference>
<evidence type="ECO:0000256" key="3">
    <source>
        <dbReference type="ARBA" id="ARBA00023110"/>
    </source>
</evidence>
<dbReference type="InterPro" id="IPR024936">
    <property type="entry name" value="Cyclophilin-type_PPIase"/>
</dbReference>
<dbReference type="EC" id="5.2.1.8" evidence="5"/>
<proteinExistence type="inferred from homology"/>
<comment type="similarity">
    <text evidence="2 5">Belongs to the cyclophilin-type PPIase family.</text>
</comment>
<dbReference type="CDD" id="cd00317">
    <property type="entry name" value="cyclophilin"/>
    <property type="match status" value="1"/>
</dbReference>
<dbReference type="Pfam" id="PF00160">
    <property type="entry name" value="Pro_isomerase"/>
    <property type="match status" value="1"/>
</dbReference>
<keyword evidence="4 5" id="KW-0413">Isomerase</keyword>
<organism evidence="7 8">
    <name type="scientific">Candidatus Komeilibacteria bacterium RIFOXYC1_FULL_37_11</name>
    <dbReference type="NCBI Taxonomy" id="1798555"/>
    <lineage>
        <taxon>Bacteria</taxon>
        <taxon>Candidatus Komeiliibacteriota</taxon>
    </lineage>
</organism>
<name>A0A1G2BZY2_9BACT</name>
<reference evidence="7 8" key="1">
    <citation type="journal article" date="2016" name="Nat. Commun.">
        <title>Thousands of microbial genomes shed light on interconnected biogeochemical processes in an aquifer system.</title>
        <authorList>
            <person name="Anantharaman K."/>
            <person name="Brown C.T."/>
            <person name="Hug L.A."/>
            <person name="Sharon I."/>
            <person name="Castelle C.J."/>
            <person name="Probst A.J."/>
            <person name="Thomas B.C."/>
            <person name="Singh A."/>
            <person name="Wilkins M.J."/>
            <person name="Karaoz U."/>
            <person name="Brodie E.L."/>
            <person name="Williams K.H."/>
            <person name="Hubbard S.S."/>
            <person name="Banfield J.F."/>
        </authorList>
    </citation>
    <scope>NUCLEOTIDE SEQUENCE [LARGE SCALE GENOMIC DNA]</scope>
</reference>
<protein>
    <recommendedName>
        <fullName evidence="5">Peptidyl-prolyl cis-trans isomerase</fullName>
        <shortName evidence="5">PPIase</shortName>
        <ecNumber evidence="5">5.2.1.8</ecNumber>
    </recommendedName>
</protein>
<evidence type="ECO:0000256" key="1">
    <source>
        <dbReference type="ARBA" id="ARBA00002388"/>
    </source>
</evidence>
<evidence type="ECO:0000256" key="4">
    <source>
        <dbReference type="ARBA" id="ARBA00023235"/>
    </source>
</evidence>
<comment type="caution">
    <text evidence="7">The sequence shown here is derived from an EMBL/GenBank/DDBJ whole genome shotgun (WGS) entry which is preliminary data.</text>
</comment>
<comment type="catalytic activity">
    <reaction evidence="5">
        <text>[protein]-peptidylproline (omega=180) = [protein]-peptidylproline (omega=0)</text>
        <dbReference type="Rhea" id="RHEA:16237"/>
        <dbReference type="Rhea" id="RHEA-COMP:10747"/>
        <dbReference type="Rhea" id="RHEA-COMP:10748"/>
        <dbReference type="ChEBI" id="CHEBI:83833"/>
        <dbReference type="ChEBI" id="CHEBI:83834"/>
        <dbReference type="EC" id="5.2.1.8"/>
    </reaction>
</comment>
<dbReference type="SUPFAM" id="SSF50891">
    <property type="entry name" value="Cyclophilin-like"/>
    <property type="match status" value="1"/>
</dbReference>
<dbReference type="Gene3D" id="2.40.100.10">
    <property type="entry name" value="Cyclophilin-like"/>
    <property type="match status" value="1"/>
</dbReference>
<evidence type="ECO:0000256" key="5">
    <source>
        <dbReference type="RuleBase" id="RU363019"/>
    </source>
</evidence>
<dbReference type="PANTHER" id="PTHR45625">
    <property type="entry name" value="PEPTIDYL-PROLYL CIS-TRANS ISOMERASE-RELATED"/>
    <property type="match status" value="1"/>
</dbReference>
<sequence>MEEAIIKTNKGDIKVALYPDKVPTTVENFAKLAQERFYEDIKFHRVVENFMIQTGDPQTRGEEGKDFVYTPNGSGLPIAGTGGPGYTFKDEFHPNLKHNIAGILSMANSGPNTNGSQFFITHLPTPWLDGKHTIFGRVLEGQAVVDSIVQGDYIKKIIIK</sequence>
<dbReference type="EMBL" id="MHKQ01000005">
    <property type="protein sequence ID" value="OGY94712.1"/>
    <property type="molecule type" value="Genomic_DNA"/>
</dbReference>
<dbReference type="GO" id="GO:0003755">
    <property type="term" value="F:peptidyl-prolyl cis-trans isomerase activity"/>
    <property type="evidence" value="ECO:0007669"/>
    <property type="project" value="UniProtKB-UniRule"/>
</dbReference>
<gene>
    <name evidence="7" type="ORF">A2406_02385</name>
</gene>